<evidence type="ECO:0000259" key="10">
    <source>
        <dbReference type="PROSITE" id="PS51387"/>
    </source>
</evidence>
<evidence type="ECO:0000256" key="3">
    <source>
        <dbReference type="ARBA" id="ARBA00022630"/>
    </source>
</evidence>
<dbReference type="InterPro" id="IPR040165">
    <property type="entry name" value="Diminuto-like"/>
</dbReference>
<keyword evidence="8" id="KW-0472">Membrane</keyword>
<dbReference type="GO" id="GO:0071949">
    <property type="term" value="F:FAD binding"/>
    <property type="evidence" value="ECO:0007669"/>
    <property type="project" value="InterPro"/>
</dbReference>
<name>A0A840W9M8_9ACTN</name>
<dbReference type="AlphaFoldDB" id="A0A840W9M8"/>
<dbReference type="PANTHER" id="PTHR10801">
    <property type="entry name" value="24-DEHYDROCHOLESTEROL REDUCTASE"/>
    <property type="match status" value="1"/>
</dbReference>
<comment type="subcellular location">
    <subcellularLocation>
        <location evidence="1">Membrane</location>
        <topology evidence="1">Single-pass membrane protein</topology>
    </subcellularLocation>
</comment>
<keyword evidence="12" id="KW-1185">Reference proteome</keyword>
<dbReference type="PROSITE" id="PS51387">
    <property type="entry name" value="FAD_PCMH"/>
    <property type="match status" value="1"/>
</dbReference>
<dbReference type="InterPro" id="IPR016169">
    <property type="entry name" value="FAD-bd_PCMH_sub2"/>
</dbReference>
<dbReference type="Proteomes" id="UP000579647">
    <property type="component" value="Unassembled WGS sequence"/>
</dbReference>
<evidence type="ECO:0000256" key="4">
    <source>
        <dbReference type="ARBA" id="ARBA00022692"/>
    </source>
</evidence>
<evidence type="ECO:0000256" key="8">
    <source>
        <dbReference type="ARBA" id="ARBA00023136"/>
    </source>
</evidence>
<dbReference type="Gene3D" id="3.30.465.10">
    <property type="match status" value="1"/>
</dbReference>
<dbReference type="SUPFAM" id="SSF56176">
    <property type="entry name" value="FAD-binding/transporter-associated domain-like"/>
    <property type="match status" value="1"/>
</dbReference>
<dbReference type="InterPro" id="IPR036318">
    <property type="entry name" value="FAD-bd_PCMH-like_sf"/>
</dbReference>
<keyword evidence="5" id="KW-0274">FAD</keyword>
<sequence>MTPKQPGTTSNSGSTSGSRQRAATGTGLADHIAAVQRLRRDYRALPEGAPVRLAKPTSNLFRFREPSDAPALDVSAFSGVISIDPVERLADVGGMTTYEELVAATLPHGLMPMVVPQLRTITLGGAVTGLGIESSSFRNGLPHESVQEMEILTGSGEVVTATRDNAHSDLFHGFPNSYGTLGYSLRLRIELEPVSPFVHLRHLRFHDASEAMAALARICADAAHEGQPVDFVDGVAFGPDELYLTLARFTDRAPWTSDYTGNDIYYRSIRRYADPAPAFEPGSGSVSGSAASGPAGPGDYLTIHDYLWRWDTDWFWCSRAFGTQNPLVRPLWPRALKRSDVYRRLVAWDRRTDFSRLLNHYRGRPQQEPLIQDIEVGVERGAEFLDFFHDQIGMTPLWMCPLRLREPRREGLADGEHVWPLYPLENDRLYVNFGFWGLVDMKPGQRRAHHNRAVEEEVTRLGGHKSLYSDSFYTEEEFWALYNGTGYQNLKETYDPRGRLLDLYAKCVRNR</sequence>
<dbReference type="SUPFAM" id="SSF55103">
    <property type="entry name" value="FAD-linked oxidases, C-terminal domain"/>
    <property type="match status" value="1"/>
</dbReference>
<keyword evidence="7" id="KW-0560">Oxidoreductase</keyword>
<evidence type="ECO:0000256" key="5">
    <source>
        <dbReference type="ARBA" id="ARBA00022827"/>
    </source>
</evidence>
<dbReference type="GO" id="GO:0050614">
    <property type="term" value="F:Delta24-sterol reductase activity"/>
    <property type="evidence" value="ECO:0007669"/>
    <property type="project" value="UniProtKB-EC"/>
</dbReference>
<keyword evidence="4" id="KW-0812">Transmembrane</keyword>
<feature type="compositionally biased region" description="Low complexity" evidence="9">
    <location>
        <begin position="7"/>
        <end position="18"/>
    </location>
</feature>
<feature type="domain" description="FAD-binding PCMH-type" evidence="10">
    <location>
        <begin position="15"/>
        <end position="194"/>
    </location>
</feature>
<accession>A0A840W9M8</accession>
<dbReference type="InterPro" id="IPR016164">
    <property type="entry name" value="FAD-linked_Oxase-like_C"/>
</dbReference>
<evidence type="ECO:0000256" key="9">
    <source>
        <dbReference type="SAM" id="MobiDB-lite"/>
    </source>
</evidence>
<gene>
    <name evidence="11" type="ORF">HNR07_003220</name>
</gene>
<comment type="caution">
    <text evidence="11">The sequence shown here is derived from an EMBL/GenBank/DDBJ whole genome shotgun (WGS) entry which is preliminary data.</text>
</comment>
<dbReference type="RefSeq" id="WP_184365642.1">
    <property type="nucleotide sequence ID" value="NZ_BAAAKM010000015.1"/>
</dbReference>
<evidence type="ECO:0000256" key="2">
    <source>
        <dbReference type="ARBA" id="ARBA00012405"/>
    </source>
</evidence>
<evidence type="ECO:0000256" key="6">
    <source>
        <dbReference type="ARBA" id="ARBA00022989"/>
    </source>
</evidence>
<feature type="region of interest" description="Disordered" evidence="9">
    <location>
        <begin position="1"/>
        <end position="27"/>
    </location>
</feature>
<dbReference type="InterPro" id="IPR016166">
    <property type="entry name" value="FAD-bd_PCMH"/>
</dbReference>
<proteinExistence type="predicted"/>
<evidence type="ECO:0000313" key="12">
    <source>
        <dbReference type="Proteomes" id="UP000579647"/>
    </source>
</evidence>
<organism evidence="11 12">
    <name type="scientific">Nocardiopsis metallicus</name>
    <dbReference type="NCBI Taxonomy" id="179819"/>
    <lineage>
        <taxon>Bacteria</taxon>
        <taxon>Bacillati</taxon>
        <taxon>Actinomycetota</taxon>
        <taxon>Actinomycetes</taxon>
        <taxon>Streptosporangiales</taxon>
        <taxon>Nocardiopsidaceae</taxon>
        <taxon>Nocardiopsis</taxon>
    </lineage>
</organism>
<evidence type="ECO:0000256" key="1">
    <source>
        <dbReference type="ARBA" id="ARBA00004167"/>
    </source>
</evidence>
<dbReference type="GO" id="GO:0016020">
    <property type="term" value="C:membrane"/>
    <property type="evidence" value="ECO:0007669"/>
    <property type="project" value="UniProtKB-SubCell"/>
</dbReference>
<evidence type="ECO:0000313" key="11">
    <source>
        <dbReference type="EMBL" id="MBB5492083.1"/>
    </source>
</evidence>
<keyword evidence="6" id="KW-1133">Transmembrane helix</keyword>
<dbReference type="InterPro" id="IPR006094">
    <property type="entry name" value="Oxid_FAD_bind_N"/>
</dbReference>
<keyword evidence="3" id="KW-0285">Flavoprotein</keyword>
<dbReference type="EMBL" id="JACHDO010000001">
    <property type="protein sequence ID" value="MBB5492083.1"/>
    <property type="molecule type" value="Genomic_DNA"/>
</dbReference>
<evidence type="ECO:0000256" key="7">
    <source>
        <dbReference type="ARBA" id="ARBA00023002"/>
    </source>
</evidence>
<dbReference type="EC" id="1.3.1.72" evidence="2"/>
<protein>
    <recommendedName>
        <fullName evidence="2">Delta(24)-sterol reductase</fullName>
        <ecNumber evidence="2">1.3.1.72</ecNumber>
    </recommendedName>
</protein>
<dbReference type="PANTHER" id="PTHR10801:SF0">
    <property type="entry name" value="DELTA(24)-STEROL REDUCTASE"/>
    <property type="match status" value="1"/>
</dbReference>
<reference evidence="11 12" key="1">
    <citation type="submission" date="2020-08" db="EMBL/GenBank/DDBJ databases">
        <title>Sequencing the genomes of 1000 actinobacteria strains.</title>
        <authorList>
            <person name="Klenk H.-P."/>
        </authorList>
    </citation>
    <scope>NUCLEOTIDE SEQUENCE [LARGE SCALE GENOMIC DNA]</scope>
    <source>
        <strain evidence="11 12">DSM 44598</strain>
    </source>
</reference>
<dbReference type="Pfam" id="PF01565">
    <property type="entry name" value="FAD_binding_4"/>
    <property type="match status" value="1"/>
</dbReference>